<dbReference type="RefSeq" id="WP_024980061.1">
    <property type="nucleotide sequence ID" value="NZ_CBCRUM010000010.1"/>
</dbReference>
<protein>
    <submittedName>
        <fullName evidence="2">Uncharacterized protein</fullName>
    </submittedName>
</protein>
<dbReference type="eggNOG" id="ENOG5033BH4">
    <property type="taxonomic scope" value="Bacteria"/>
</dbReference>
<evidence type="ECO:0000313" key="2">
    <source>
        <dbReference type="EMBL" id="SFM79620.1"/>
    </source>
</evidence>
<dbReference type="Proteomes" id="UP000182961">
    <property type="component" value="Unassembled WGS sequence"/>
</dbReference>
<feature type="transmembrane region" description="Helical" evidence="1">
    <location>
        <begin position="51"/>
        <end position="68"/>
    </location>
</feature>
<proteinExistence type="predicted"/>
<keyword evidence="1" id="KW-0812">Transmembrane</keyword>
<organism evidence="2 3">
    <name type="scientific">Flavobacterium succinicans</name>
    <dbReference type="NCBI Taxonomy" id="29536"/>
    <lineage>
        <taxon>Bacteria</taxon>
        <taxon>Pseudomonadati</taxon>
        <taxon>Bacteroidota</taxon>
        <taxon>Flavobacteriia</taxon>
        <taxon>Flavobacteriales</taxon>
        <taxon>Flavobacteriaceae</taxon>
        <taxon>Flavobacterium</taxon>
    </lineage>
</organism>
<reference evidence="3" key="1">
    <citation type="submission" date="2016-10" db="EMBL/GenBank/DDBJ databases">
        <authorList>
            <person name="Varghese N."/>
            <person name="Submissions S."/>
        </authorList>
    </citation>
    <scope>NUCLEOTIDE SEQUENCE [LARGE SCALE GENOMIC DNA]</scope>
    <source>
        <strain evidence="3">DSM 4002</strain>
    </source>
</reference>
<dbReference type="AlphaFoldDB" id="A0A1I4TSR9"/>
<keyword evidence="3" id="KW-1185">Reference proteome</keyword>
<sequence length="137" mass="15612">MKEFKLDQHPKISAGFKVPENYFDTFSATLLADLPNKEAKVIPLFSKRKKLIWAAAAILIGVLSIPLYNHFHSSTTEFDSTYLENYLAYQPNITEYDLINEINLNQSLPLLESTSADLTTVEDYLIKEGNIEQLIIE</sequence>
<accession>A0A1I4TSR9</accession>
<keyword evidence="1" id="KW-1133">Transmembrane helix</keyword>
<gene>
    <name evidence="2" type="ORF">SAMN05444143_102255</name>
</gene>
<dbReference type="EMBL" id="FOUT01000002">
    <property type="protein sequence ID" value="SFM79620.1"/>
    <property type="molecule type" value="Genomic_DNA"/>
</dbReference>
<keyword evidence="1" id="KW-0472">Membrane</keyword>
<evidence type="ECO:0000313" key="3">
    <source>
        <dbReference type="Proteomes" id="UP000182961"/>
    </source>
</evidence>
<evidence type="ECO:0000256" key="1">
    <source>
        <dbReference type="SAM" id="Phobius"/>
    </source>
</evidence>
<name>A0A1I4TSR9_9FLAO</name>